<proteinExistence type="predicted"/>
<protein>
    <submittedName>
        <fullName evidence="1">Uncharacterized protein</fullName>
    </submittedName>
</protein>
<organism evidence="1 2">
    <name type="scientific">Lojkania enalia</name>
    <dbReference type="NCBI Taxonomy" id="147567"/>
    <lineage>
        <taxon>Eukaryota</taxon>
        <taxon>Fungi</taxon>
        <taxon>Dikarya</taxon>
        <taxon>Ascomycota</taxon>
        <taxon>Pezizomycotina</taxon>
        <taxon>Dothideomycetes</taxon>
        <taxon>Pleosporomycetidae</taxon>
        <taxon>Pleosporales</taxon>
        <taxon>Pleosporales incertae sedis</taxon>
        <taxon>Lojkania</taxon>
    </lineage>
</organism>
<dbReference type="AlphaFoldDB" id="A0A9P4K7A8"/>
<gene>
    <name evidence="1" type="ORF">CC78DRAFT_584465</name>
</gene>
<evidence type="ECO:0000313" key="1">
    <source>
        <dbReference type="EMBL" id="KAF2260794.1"/>
    </source>
</evidence>
<accession>A0A9P4K7A8</accession>
<sequence>MADFPLSLLEKIRVVIAILLSSKIVMLSNLLEASPMSQLISEHARLETGGDVGPGQWVMEALSNTHQLQSLPARIKCRYGCVARLAFWVLPCIGSLVPTCAGSQAGESIVRSVSPQLNNGSPRGADLRHAGGCGGVVHYHSRPPWVVVEMWRWRPARAQCDGRRPIATATAKLEAIQRLNE</sequence>
<evidence type="ECO:0000313" key="2">
    <source>
        <dbReference type="Proteomes" id="UP000800093"/>
    </source>
</evidence>
<reference evidence="2" key="1">
    <citation type="journal article" date="2020" name="Stud. Mycol.">
        <title>101 Dothideomycetes genomes: A test case for predicting lifestyles and emergence of pathogens.</title>
        <authorList>
            <person name="Haridas S."/>
            <person name="Albert R."/>
            <person name="Binder M."/>
            <person name="Bloem J."/>
            <person name="LaButti K."/>
            <person name="Salamov A."/>
            <person name="Andreopoulos B."/>
            <person name="Baker S."/>
            <person name="Barry K."/>
            <person name="Bills G."/>
            <person name="Bluhm B."/>
            <person name="Cannon C."/>
            <person name="Castanera R."/>
            <person name="Culley D."/>
            <person name="Daum C."/>
            <person name="Ezra D."/>
            <person name="Gonzalez J."/>
            <person name="Henrissat B."/>
            <person name="Kuo A."/>
            <person name="Liang C."/>
            <person name="Lipzen A."/>
            <person name="Lutzoni F."/>
            <person name="Magnuson J."/>
            <person name="Mondo S."/>
            <person name="Nolan M."/>
            <person name="Ohm R."/>
            <person name="Pangilinan J."/>
            <person name="Park H.-J."/>
            <person name="Ramirez L."/>
            <person name="Alfaro M."/>
            <person name="Sun H."/>
            <person name="Tritt A."/>
            <person name="Yoshinaga Y."/>
            <person name="Zwiers L.-H."/>
            <person name="Turgeon B."/>
            <person name="Goodwin S."/>
            <person name="Spatafora J."/>
            <person name="Crous P."/>
            <person name="Grigoriev I."/>
        </authorList>
    </citation>
    <scope>NUCLEOTIDE SEQUENCE [LARGE SCALE GENOMIC DNA]</scope>
    <source>
        <strain evidence="2">CBS 304.66</strain>
    </source>
</reference>
<name>A0A9P4K7A8_9PLEO</name>
<comment type="caution">
    <text evidence="1">The sequence shown here is derived from an EMBL/GenBank/DDBJ whole genome shotgun (WGS) entry which is preliminary data.</text>
</comment>
<dbReference type="EMBL" id="ML986673">
    <property type="protein sequence ID" value="KAF2260794.1"/>
    <property type="molecule type" value="Genomic_DNA"/>
</dbReference>
<keyword evidence="2" id="KW-1185">Reference proteome</keyword>
<dbReference type="Proteomes" id="UP000800093">
    <property type="component" value="Unassembled WGS sequence"/>
</dbReference>